<sequence>MKRGTTAVGIKAKNGAVLLVDKRATTRLVEMESIEKIFQIDDHIGVATSGLVADARALVDFARAQAQINKTTYDEPIGIETLSKEICDFKQSYTQTGGVRPFGTSLLIAGIEGHRTRIFETDPSGALLEYKATGIGSGRSEIMEFLEKKYTEDIDLDKAIVLGLEALRTVTEGSLNELNIEVGVIELSTRKFRKLTVSEVKKFISEVPKETGEKGKKK</sequence>
<dbReference type="InterPro" id="IPR023332">
    <property type="entry name" value="Proteasome_alpha-type"/>
</dbReference>
<dbReference type="GO" id="GO:0004298">
    <property type="term" value="F:threonine-type endopeptidase activity"/>
    <property type="evidence" value="ECO:0007669"/>
    <property type="project" value="InterPro"/>
</dbReference>
<dbReference type="PROSITE" id="PS51475">
    <property type="entry name" value="PROTEASOME_ALPHA_2"/>
    <property type="match status" value="1"/>
</dbReference>
<dbReference type="GO" id="GO:0010498">
    <property type="term" value="P:proteasomal protein catabolic process"/>
    <property type="evidence" value="ECO:0007669"/>
    <property type="project" value="UniProtKB-ARBA"/>
</dbReference>
<evidence type="ECO:0000256" key="5">
    <source>
        <dbReference type="PROSITE-ProRule" id="PRU00808"/>
    </source>
</evidence>
<comment type="similarity">
    <text evidence="5">Belongs to the peptidase T1A family.</text>
</comment>
<comment type="subunit">
    <text evidence="4">The 20S proteasome core is composed of 14 alpha and 14 beta subunits that assemble into four stacked heptameric rings, resulting in a barrel-shaped structure. The two inner rings, each composed of seven catalytic beta subunits, are sandwiched by two outer rings, each composed of seven alpha subunits. H.volcanii produces at least 2 types of 20S proteasomes: an alpha1-beta proteasome and a proteasome containing all three subunits (alpha1, alpha2, and beta) that appears to be asymmetrical with homo-oligomeric alpha1 and alpha2 rings positioned on separate ends. The catalytic chamber with the active sites is on the inside of the barrel. Has probably a gated structure, the ends of the cylinder being occluded by the N-termini of the alpha-subunits. Is likely capped at one or both ends by the proteasome regulatory ATPase, PAN.</text>
</comment>
<dbReference type="PATRIC" id="fig|1719120.3.peg.2308"/>
<name>A0A0P8A9P0_9EURY</name>
<evidence type="ECO:0000256" key="2">
    <source>
        <dbReference type="ARBA" id="ARBA00022490"/>
    </source>
</evidence>
<accession>A0A0P8A9P0</accession>
<dbReference type="NCBIfam" id="TIGR03633">
    <property type="entry name" value="arc_protsome_A"/>
    <property type="match status" value="1"/>
</dbReference>
<dbReference type="EMBL" id="LKCM01000155">
    <property type="protein sequence ID" value="KPQ43348.1"/>
    <property type="molecule type" value="Genomic_DNA"/>
</dbReference>
<evidence type="ECO:0000256" key="4">
    <source>
        <dbReference type="ARBA" id="ARBA00062996"/>
    </source>
</evidence>
<keyword evidence="2" id="KW-0963">Cytoplasm</keyword>
<evidence type="ECO:0000256" key="3">
    <source>
        <dbReference type="ARBA" id="ARBA00022942"/>
    </source>
</evidence>
<dbReference type="Pfam" id="PF00227">
    <property type="entry name" value="Proteasome"/>
    <property type="match status" value="1"/>
</dbReference>
<dbReference type="AlphaFoldDB" id="A0A0P8A9P0"/>
<dbReference type="Gene3D" id="3.60.20.10">
    <property type="entry name" value="Glutamine Phosphoribosylpyrophosphate, subunit 1, domain 1"/>
    <property type="match status" value="1"/>
</dbReference>
<dbReference type="InterPro" id="IPR019982">
    <property type="entry name" value="Proteasome_asu_arc"/>
</dbReference>
<dbReference type="GO" id="GO:0005737">
    <property type="term" value="C:cytoplasm"/>
    <property type="evidence" value="ECO:0007669"/>
    <property type="project" value="UniProtKB-SubCell"/>
</dbReference>
<organism evidence="6 7">
    <name type="scientific">Candidatus Methanoperedens nitratireducens</name>
    <dbReference type="NCBI Taxonomy" id="1392998"/>
    <lineage>
        <taxon>Archaea</taxon>
        <taxon>Methanobacteriati</taxon>
        <taxon>Methanobacteriota</taxon>
        <taxon>Stenosarchaea group</taxon>
        <taxon>Methanomicrobia</taxon>
        <taxon>Methanosarcinales</taxon>
        <taxon>ANME-2 cluster</taxon>
        <taxon>Candidatus Methanoperedentaceae</taxon>
        <taxon>Candidatus Methanoperedens</taxon>
    </lineage>
</organism>
<dbReference type="InterPro" id="IPR001353">
    <property type="entry name" value="Proteasome_sua/b"/>
</dbReference>
<dbReference type="GO" id="GO:0019773">
    <property type="term" value="C:proteasome core complex, alpha-subunit complex"/>
    <property type="evidence" value="ECO:0007669"/>
    <property type="project" value="UniProtKB-UniRule"/>
</dbReference>
<dbReference type="SUPFAM" id="SSF56235">
    <property type="entry name" value="N-terminal nucleophile aminohydrolases (Ntn hydrolases)"/>
    <property type="match status" value="1"/>
</dbReference>
<gene>
    <name evidence="6" type="ORF">MPEBLZ_02107</name>
</gene>
<keyword evidence="3 5" id="KW-0647">Proteasome</keyword>
<dbReference type="NCBIfam" id="NF003075">
    <property type="entry name" value="PRK03996.1"/>
    <property type="match status" value="1"/>
</dbReference>
<evidence type="ECO:0000313" key="7">
    <source>
        <dbReference type="Proteomes" id="UP000050360"/>
    </source>
</evidence>
<dbReference type="FunFam" id="3.60.20.10:FF:000004">
    <property type="entry name" value="Proteasome subunit alpha type-4"/>
    <property type="match status" value="1"/>
</dbReference>
<dbReference type="InterPro" id="IPR029055">
    <property type="entry name" value="Ntn_hydrolases_N"/>
</dbReference>
<evidence type="ECO:0000256" key="1">
    <source>
        <dbReference type="ARBA" id="ARBA00004496"/>
    </source>
</evidence>
<protein>
    <submittedName>
        <fullName evidence="6">Proteasome, subunit-alpha</fullName>
    </submittedName>
</protein>
<comment type="caution">
    <text evidence="6">The sequence shown here is derived from an EMBL/GenBank/DDBJ whole genome shotgun (WGS) entry which is preliminary data.</text>
</comment>
<comment type="subcellular location">
    <subcellularLocation>
        <location evidence="1">Cytoplasm</location>
    </subcellularLocation>
</comment>
<dbReference type="Proteomes" id="UP000050360">
    <property type="component" value="Unassembled WGS sequence"/>
</dbReference>
<dbReference type="PANTHER" id="PTHR11599">
    <property type="entry name" value="PROTEASOME SUBUNIT ALPHA/BETA"/>
    <property type="match status" value="1"/>
</dbReference>
<evidence type="ECO:0000313" key="6">
    <source>
        <dbReference type="EMBL" id="KPQ43348.1"/>
    </source>
</evidence>
<proteinExistence type="inferred from homology"/>
<reference evidence="6 7" key="1">
    <citation type="submission" date="2015-09" db="EMBL/GenBank/DDBJ databases">
        <title>A metagenomics-based metabolic model of nitrate-dependent anaerobic oxidation of methane by Methanoperedens-like archaea.</title>
        <authorList>
            <person name="Arshad A."/>
            <person name="Speth D.R."/>
            <person name="De Graaf R.M."/>
            <person name="Op Den Camp H.J."/>
            <person name="Jetten M.S."/>
            <person name="Welte C.U."/>
        </authorList>
    </citation>
    <scope>NUCLEOTIDE SEQUENCE [LARGE SCALE GENOMIC DNA]</scope>
</reference>
<dbReference type="InterPro" id="IPR050115">
    <property type="entry name" value="Proteasome_alpha"/>
</dbReference>